<evidence type="ECO:0000256" key="1">
    <source>
        <dbReference type="SAM" id="MobiDB-lite"/>
    </source>
</evidence>
<evidence type="ECO:0000313" key="2">
    <source>
        <dbReference type="EMBL" id="KAF2962662.1"/>
    </source>
</evidence>
<dbReference type="Proteomes" id="UP000481858">
    <property type="component" value="Unassembled WGS sequence"/>
</dbReference>
<reference evidence="2 3" key="1">
    <citation type="submission" date="2019-12" db="EMBL/GenBank/DDBJ databases">
        <title>Draft genome sequence of the ascomycete Xylaria multiplex DSM 110363.</title>
        <authorList>
            <person name="Buettner E."/>
            <person name="Kellner H."/>
        </authorList>
    </citation>
    <scope>NUCLEOTIDE SEQUENCE [LARGE SCALE GENOMIC DNA]</scope>
    <source>
        <strain evidence="2 3">DSM 110363</strain>
    </source>
</reference>
<dbReference type="InParanoid" id="A0A7C8INQ8"/>
<sequence>MSLGTAIYKYSTQRAQPRAQPHSNERVLSAGDFLGQLRGAQTLATTANWREMASNANAKGNIKQRQIRAHYDEETITVYQAYSSEIASTAVNQQRLNASPQFRLGRMTWIKPSWCWMMYRAGYSYKDKNQERILALKMKHEHFIALLEKATLTTEPGKELTPDGATSCDKPPREKSSVVKVQWDPERSPRLEKLGYRSIQIGIPGLLAATWADELVVGIEDVTEKARALERELRESPRATDEELQRKALVPLEREFVVPLEVQRALGID</sequence>
<dbReference type="Pfam" id="PF14124">
    <property type="entry name" value="DUF4291"/>
    <property type="match status" value="1"/>
</dbReference>
<accession>A0A7C8INQ8</accession>
<evidence type="ECO:0000313" key="3">
    <source>
        <dbReference type="Proteomes" id="UP000481858"/>
    </source>
</evidence>
<protein>
    <recommendedName>
        <fullName evidence="4">ATP-dependent RNA helicase DHX8</fullName>
    </recommendedName>
</protein>
<dbReference type="OrthoDB" id="413653at2759"/>
<dbReference type="InterPro" id="IPR025633">
    <property type="entry name" value="DUF4291"/>
</dbReference>
<keyword evidence="3" id="KW-1185">Reference proteome</keyword>
<feature type="region of interest" description="Disordered" evidence="1">
    <location>
        <begin position="156"/>
        <end position="176"/>
    </location>
</feature>
<dbReference type="EMBL" id="WUBL01000307">
    <property type="protein sequence ID" value="KAF2962662.1"/>
    <property type="molecule type" value="Genomic_DNA"/>
</dbReference>
<evidence type="ECO:0008006" key="4">
    <source>
        <dbReference type="Google" id="ProtNLM"/>
    </source>
</evidence>
<organism evidence="2 3">
    <name type="scientific">Xylaria multiplex</name>
    <dbReference type="NCBI Taxonomy" id="323545"/>
    <lineage>
        <taxon>Eukaryota</taxon>
        <taxon>Fungi</taxon>
        <taxon>Dikarya</taxon>
        <taxon>Ascomycota</taxon>
        <taxon>Pezizomycotina</taxon>
        <taxon>Sordariomycetes</taxon>
        <taxon>Xylariomycetidae</taxon>
        <taxon>Xylariales</taxon>
        <taxon>Xylariaceae</taxon>
        <taxon>Xylaria</taxon>
    </lineage>
</organism>
<dbReference type="PANTHER" id="PTHR38567:SF1">
    <property type="entry name" value="DUF4291 DOMAIN-CONTAINING PROTEIN"/>
    <property type="match status" value="1"/>
</dbReference>
<comment type="caution">
    <text evidence="2">The sequence shown here is derived from an EMBL/GenBank/DDBJ whole genome shotgun (WGS) entry which is preliminary data.</text>
</comment>
<gene>
    <name evidence="2" type="ORF">GQX73_g10911</name>
</gene>
<dbReference type="PANTHER" id="PTHR38567">
    <property type="entry name" value="DUF4291 DOMAIN-CONTAINING PROTEIN"/>
    <property type="match status" value="1"/>
</dbReference>
<dbReference type="AlphaFoldDB" id="A0A7C8INQ8"/>
<name>A0A7C8INQ8_9PEZI</name>
<proteinExistence type="predicted"/>